<dbReference type="Proteomes" id="UP000800082">
    <property type="component" value="Unassembled WGS sequence"/>
</dbReference>
<dbReference type="GO" id="GO:0005634">
    <property type="term" value="C:nucleus"/>
    <property type="evidence" value="ECO:0007669"/>
    <property type="project" value="UniProtKB-SubCell"/>
</dbReference>
<dbReference type="InterPro" id="IPR051059">
    <property type="entry name" value="VerF-like"/>
</dbReference>
<gene>
    <name evidence="9" type="ORF">M421DRAFT_55686</name>
</gene>
<evidence type="ECO:0000256" key="1">
    <source>
        <dbReference type="ARBA" id="ARBA00004123"/>
    </source>
</evidence>
<dbReference type="OrthoDB" id="10018191at2759"/>
<comment type="subcellular location">
    <subcellularLocation>
        <location evidence="1">Nucleus</location>
    </subcellularLocation>
</comment>
<reference evidence="9" key="1">
    <citation type="journal article" date="2020" name="Stud. Mycol.">
        <title>101 Dothideomycetes genomes: a test case for predicting lifestyles and emergence of pathogens.</title>
        <authorList>
            <person name="Haridas S."/>
            <person name="Albert R."/>
            <person name="Binder M."/>
            <person name="Bloem J."/>
            <person name="Labutti K."/>
            <person name="Salamov A."/>
            <person name="Andreopoulos B."/>
            <person name="Baker S."/>
            <person name="Barry K."/>
            <person name="Bills G."/>
            <person name="Bluhm B."/>
            <person name="Cannon C."/>
            <person name="Castanera R."/>
            <person name="Culley D."/>
            <person name="Daum C."/>
            <person name="Ezra D."/>
            <person name="Gonzalez J."/>
            <person name="Henrissat B."/>
            <person name="Kuo A."/>
            <person name="Liang C."/>
            <person name="Lipzen A."/>
            <person name="Lutzoni F."/>
            <person name="Magnuson J."/>
            <person name="Mondo S."/>
            <person name="Nolan M."/>
            <person name="Ohm R."/>
            <person name="Pangilinan J."/>
            <person name="Park H.-J."/>
            <person name="Ramirez L."/>
            <person name="Alfaro M."/>
            <person name="Sun H."/>
            <person name="Tritt A."/>
            <person name="Yoshinaga Y."/>
            <person name="Zwiers L.-H."/>
            <person name="Turgeon B."/>
            <person name="Goodwin S."/>
            <person name="Spatafora J."/>
            <person name="Crous P."/>
            <person name="Grigoriev I."/>
        </authorList>
    </citation>
    <scope>NUCLEOTIDE SEQUENCE</scope>
    <source>
        <strain evidence="9">CBS 183.55</strain>
    </source>
</reference>
<dbReference type="GO" id="GO:0000785">
    <property type="term" value="C:chromatin"/>
    <property type="evidence" value="ECO:0007669"/>
    <property type="project" value="TreeGrafter"/>
</dbReference>
<organism evidence="9 10">
    <name type="scientific">Didymella exigua CBS 183.55</name>
    <dbReference type="NCBI Taxonomy" id="1150837"/>
    <lineage>
        <taxon>Eukaryota</taxon>
        <taxon>Fungi</taxon>
        <taxon>Dikarya</taxon>
        <taxon>Ascomycota</taxon>
        <taxon>Pezizomycotina</taxon>
        <taxon>Dothideomycetes</taxon>
        <taxon>Pleosporomycetidae</taxon>
        <taxon>Pleosporales</taxon>
        <taxon>Pleosporineae</taxon>
        <taxon>Didymellaceae</taxon>
        <taxon>Didymella</taxon>
    </lineage>
</organism>
<accession>A0A6A5RVP2</accession>
<dbReference type="Gene3D" id="3.30.160.60">
    <property type="entry name" value="Classic Zinc Finger"/>
    <property type="match status" value="2"/>
</dbReference>
<protein>
    <recommendedName>
        <fullName evidence="8">C2H2-type domain-containing protein</fullName>
    </recommendedName>
</protein>
<proteinExistence type="predicted"/>
<dbReference type="GO" id="GO:0000978">
    <property type="term" value="F:RNA polymerase II cis-regulatory region sequence-specific DNA binding"/>
    <property type="evidence" value="ECO:0007669"/>
    <property type="project" value="InterPro"/>
</dbReference>
<dbReference type="PROSITE" id="PS00028">
    <property type="entry name" value="ZINC_FINGER_C2H2_1"/>
    <property type="match status" value="1"/>
</dbReference>
<dbReference type="AlphaFoldDB" id="A0A6A5RVP2"/>
<evidence type="ECO:0000259" key="8">
    <source>
        <dbReference type="PROSITE" id="PS50157"/>
    </source>
</evidence>
<name>A0A6A5RVP2_9PLEO</name>
<feature type="domain" description="C2H2-type" evidence="8">
    <location>
        <begin position="26"/>
        <end position="53"/>
    </location>
</feature>
<evidence type="ECO:0000256" key="7">
    <source>
        <dbReference type="PROSITE-ProRule" id="PRU00042"/>
    </source>
</evidence>
<evidence type="ECO:0000256" key="5">
    <source>
        <dbReference type="ARBA" id="ARBA00022833"/>
    </source>
</evidence>
<dbReference type="EMBL" id="ML978960">
    <property type="protein sequence ID" value="KAF1931942.1"/>
    <property type="molecule type" value="Genomic_DNA"/>
</dbReference>
<evidence type="ECO:0000313" key="9">
    <source>
        <dbReference type="EMBL" id="KAF1931942.1"/>
    </source>
</evidence>
<evidence type="ECO:0000256" key="2">
    <source>
        <dbReference type="ARBA" id="ARBA00022723"/>
    </source>
</evidence>
<evidence type="ECO:0000256" key="4">
    <source>
        <dbReference type="ARBA" id="ARBA00022771"/>
    </source>
</evidence>
<keyword evidence="4 7" id="KW-0863">Zinc-finger</keyword>
<dbReference type="InterPro" id="IPR013087">
    <property type="entry name" value="Znf_C2H2_type"/>
</dbReference>
<dbReference type="PANTHER" id="PTHR40626:SF11">
    <property type="entry name" value="ZINC FINGER PROTEIN YPR022C"/>
    <property type="match status" value="1"/>
</dbReference>
<keyword evidence="5" id="KW-0862">Zinc</keyword>
<dbReference type="SUPFAM" id="SSF57667">
    <property type="entry name" value="beta-beta-alpha zinc fingers"/>
    <property type="match status" value="1"/>
</dbReference>
<keyword evidence="3" id="KW-0677">Repeat</keyword>
<evidence type="ECO:0000256" key="3">
    <source>
        <dbReference type="ARBA" id="ARBA00022737"/>
    </source>
</evidence>
<keyword evidence="6" id="KW-0539">Nucleus</keyword>
<evidence type="ECO:0000256" key="6">
    <source>
        <dbReference type="ARBA" id="ARBA00023242"/>
    </source>
</evidence>
<dbReference type="GeneID" id="54352995"/>
<dbReference type="PANTHER" id="PTHR40626">
    <property type="entry name" value="MIP31509P"/>
    <property type="match status" value="1"/>
</dbReference>
<keyword evidence="2" id="KW-0479">Metal-binding</keyword>
<keyword evidence="10" id="KW-1185">Reference proteome</keyword>
<dbReference type="GO" id="GO:0008270">
    <property type="term" value="F:zinc ion binding"/>
    <property type="evidence" value="ECO:0007669"/>
    <property type="project" value="UniProtKB-KW"/>
</dbReference>
<evidence type="ECO:0000313" key="10">
    <source>
        <dbReference type="Proteomes" id="UP000800082"/>
    </source>
</evidence>
<sequence length="77" mass="9151">MSGSSWPQCPDLSTRPTIRRRHRQIRKCPECCQIFSKAEHLERHVRSHTKEKPFNCYLCPKAYSRKWVPINRIEAGL</sequence>
<dbReference type="RefSeq" id="XP_033452190.1">
    <property type="nucleotide sequence ID" value="XM_033595328.1"/>
</dbReference>
<dbReference type="GO" id="GO:0000981">
    <property type="term" value="F:DNA-binding transcription factor activity, RNA polymerase II-specific"/>
    <property type="evidence" value="ECO:0007669"/>
    <property type="project" value="InterPro"/>
</dbReference>
<dbReference type="PROSITE" id="PS50157">
    <property type="entry name" value="ZINC_FINGER_C2H2_2"/>
    <property type="match status" value="1"/>
</dbReference>
<dbReference type="InterPro" id="IPR036236">
    <property type="entry name" value="Znf_C2H2_sf"/>
</dbReference>